<dbReference type="InterPro" id="IPR006094">
    <property type="entry name" value="Oxid_FAD_bind_N"/>
</dbReference>
<evidence type="ECO:0000256" key="2">
    <source>
        <dbReference type="ARBA" id="ARBA00022485"/>
    </source>
</evidence>
<keyword evidence="5" id="KW-0274">FAD</keyword>
<reference evidence="14 15" key="1">
    <citation type="submission" date="2019-07" db="EMBL/GenBank/DDBJ databases">
        <title>Diversity of Bacteria from Kongsfjorden, Arctic.</title>
        <authorList>
            <person name="Yu Y."/>
        </authorList>
    </citation>
    <scope>NUCLEOTIDE SEQUENCE [LARGE SCALE GENOMIC DNA]</scope>
    <source>
        <strain evidence="14 15">SM1923</strain>
    </source>
</reference>
<dbReference type="PROSITE" id="PS51387">
    <property type="entry name" value="FAD_PCMH"/>
    <property type="match status" value="1"/>
</dbReference>
<organism evidence="14 15">
    <name type="scientific">Cobetia crustatorum</name>
    <dbReference type="NCBI Taxonomy" id="553385"/>
    <lineage>
        <taxon>Bacteria</taxon>
        <taxon>Pseudomonadati</taxon>
        <taxon>Pseudomonadota</taxon>
        <taxon>Gammaproteobacteria</taxon>
        <taxon>Oceanospirillales</taxon>
        <taxon>Halomonadaceae</taxon>
        <taxon>Cobetia</taxon>
    </lineage>
</organism>
<dbReference type="PANTHER" id="PTHR11748:SF119">
    <property type="entry name" value="D-2-HYDROXYGLUTARATE DEHYDROGENASE"/>
    <property type="match status" value="1"/>
</dbReference>
<evidence type="ECO:0000256" key="12">
    <source>
        <dbReference type="ARBA" id="ARBA00067680"/>
    </source>
</evidence>
<evidence type="ECO:0000256" key="4">
    <source>
        <dbReference type="ARBA" id="ARBA00022723"/>
    </source>
</evidence>
<dbReference type="PANTHER" id="PTHR11748">
    <property type="entry name" value="D-LACTATE DEHYDROGENASE"/>
    <property type="match status" value="1"/>
</dbReference>
<dbReference type="GO" id="GO:1903457">
    <property type="term" value="P:lactate catabolic process"/>
    <property type="evidence" value="ECO:0007669"/>
    <property type="project" value="TreeGrafter"/>
</dbReference>
<dbReference type="FunFam" id="3.30.70.2740:FF:000003">
    <property type="entry name" value="Oxidoreductase, FAD-binding, putative"/>
    <property type="match status" value="1"/>
</dbReference>
<name>A0A558HXL3_9GAMM</name>
<dbReference type="InterPro" id="IPR016169">
    <property type="entry name" value="FAD-bd_PCMH_sub2"/>
</dbReference>
<dbReference type="GO" id="GO:0051990">
    <property type="term" value="F:(R)-2-hydroxyglutarate dehydrogenase activity"/>
    <property type="evidence" value="ECO:0007669"/>
    <property type="project" value="UniProtKB-EC"/>
</dbReference>
<dbReference type="SUPFAM" id="SSF55103">
    <property type="entry name" value="FAD-linked oxidases, C-terminal domain"/>
    <property type="match status" value="1"/>
</dbReference>
<dbReference type="EC" id="1.1.99.39" evidence="9"/>
<keyword evidence="4" id="KW-0479">Metal-binding</keyword>
<proteinExistence type="inferred from homology"/>
<dbReference type="SUPFAM" id="SSF46548">
    <property type="entry name" value="alpha-helical ferredoxin"/>
    <property type="match status" value="1"/>
</dbReference>
<evidence type="ECO:0000256" key="1">
    <source>
        <dbReference type="ARBA" id="ARBA00001974"/>
    </source>
</evidence>
<evidence type="ECO:0000256" key="3">
    <source>
        <dbReference type="ARBA" id="ARBA00022630"/>
    </source>
</evidence>
<dbReference type="SUPFAM" id="SSF56176">
    <property type="entry name" value="FAD-binding/transporter-associated domain-like"/>
    <property type="match status" value="1"/>
</dbReference>
<evidence type="ECO:0000259" key="13">
    <source>
        <dbReference type="PROSITE" id="PS51387"/>
    </source>
</evidence>
<dbReference type="OrthoDB" id="9811557at2"/>
<keyword evidence="8" id="KW-0411">Iron-sulfur</keyword>
<keyword evidence="3" id="KW-0285">Flavoprotein</keyword>
<dbReference type="Gene3D" id="3.30.70.2740">
    <property type="match status" value="1"/>
</dbReference>
<dbReference type="GO" id="GO:0046872">
    <property type="term" value="F:metal ion binding"/>
    <property type="evidence" value="ECO:0007669"/>
    <property type="project" value="UniProtKB-KW"/>
</dbReference>
<evidence type="ECO:0000313" key="15">
    <source>
        <dbReference type="Proteomes" id="UP000319941"/>
    </source>
</evidence>
<dbReference type="STRING" id="553385.GCA_000591415_00356"/>
<dbReference type="InterPro" id="IPR017900">
    <property type="entry name" value="4Fe4S_Fe_S_CS"/>
</dbReference>
<evidence type="ECO:0000256" key="10">
    <source>
        <dbReference type="ARBA" id="ARBA00051291"/>
    </source>
</evidence>
<dbReference type="InterPro" id="IPR016164">
    <property type="entry name" value="FAD-linked_Oxase-like_C"/>
</dbReference>
<accession>A0A558HXL3</accession>
<keyword evidence="2" id="KW-0004">4Fe-4S</keyword>
<evidence type="ECO:0000256" key="7">
    <source>
        <dbReference type="ARBA" id="ARBA00023004"/>
    </source>
</evidence>
<dbReference type="InterPro" id="IPR004113">
    <property type="entry name" value="FAD-bd_oxidored_4_C"/>
</dbReference>
<dbReference type="GO" id="GO:0008720">
    <property type="term" value="F:D-lactate dehydrogenase (NAD+) activity"/>
    <property type="evidence" value="ECO:0007669"/>
    <property type="project" value="TreeGrafter"/>
</dbReference>
<comment type="caution">
    <text evidence="14">The sequence shown here is derived from an EMBL/GenBank/DDBJ whole genome shotgun (WGS) entry which is preliminary data.</text>
</comment>
<evidence type="ECO:0000256" key="11">
    <source>
        <dbReference type="ARBA" id="ARBA00060924"/>
    </source>
</evidence>
<dbReference type="AlphaFoldDB" id="A0A558HXL3"/>
<evidence type="ECO:0000256" key="9">
    <source>
        <dbReference type="ARBA" id="ARBA00039003"/>
    </source>
</evidence>
<sequence length="1070" mass="117781">MTERLLNTPAPVDALYLDFLAALRDAGFAGDISPDYANRTVLSTDNSLYQVLPQAVVYPRDAEDVQRIARLSHESRFVGVTLAPRGGGTGTNGQSLNDGLLVDVSRHMNRILEIDVENRRVRVEAGVVKDQLNAALKPHGLFFAPELSTSNRATLGGMINTDASGQGSCEYGKTRDHVLALDSVLLDGTRLHSHTIDEAELESFCARDDRVGEIYRTARAIADERAEEINTIFPPLNRCLTGYDLAHLREADGRFNLNSLLCGAEGTLGFIVEAELNVLPIAPCSTLINLRYAGFMDALRDAKTLMAVAGNRPTSIETVDDTVLNLAMQDFVWDSVEEFFPASDTGTPPIGGINLIEFNADSEDELDAKVRAFSEHLASDTSVERLGFTEARGRAQISRVYGMRKRSVGLLGNVEGEARPLPFVEDTAVPPEHLADYIAEFRATLDARGLRYGMFGHVDAGVLHVRPALDMKDPAQQAMIREISDEVATLTHKYGGLLWGEHGKGVRSEYSPRFFGSLYEALQEVKAAFDPLNQLNPGKIASPRPADALIASDAVETDAKENITTPSVSGAGTFDPRLMRIDEVTMRGDLDRQIDERVWQEYESAVYCNGNGACYNYDPSDAMCPSWKATRQRIHSPKGRASLMREWLRLEGNAGRDVLAEAQAARTPGLKGTGLWLARLPARLGASLKARRAVKGRPDSDETGFDQQVYDAMAGCLACKSCAGQCPIKVNVPDFRSRFLEVYHHRYQRPLRDYLIGSLEFVLPWAERVTPFYNALLTNRLVSRLMEGPIGMVDAPHLSRASLRRQLKSWGVAEASATQLGRLTEAQKARSVIIVQDAFTSHFEAQLVIDIIELLSRLDIRVFVAPYAPNGKPLQVQGFTGAFMHTARRQAERLKALANFGVPLVGIDPAMTLTYRQEYVKTLGPEAVPEVLLLQEWLISLRKLLPTGITKATLRKMDPGMKLLSHCTESTNAPGAAKAWQQVYAAFGFNLETIATGCCGMSGTYGHEARNLATSRTIYDLSWKSVVEDEANQNKLVASGYSCRSQSKRFSGSQLPHPLQTLLPLLRRVQ</sequence>
<dbReference type="GO" id="GO:0051539">
    <property type="term" value="F:4 iron, 4 sulfur cluster binding"/>
    <property type="evidence" value="ECO:0007669"/>
    <property type="project" value="UniProtKB-KW"/>
</dbReference>
<evidence type="ECO:0000256" key="6">
    <source>
        <dbReference type="ARBA" id="ARBA00023002"/>
    </source>
</evidence>
<evidence type="ECO:0000256" key="8">
    <source>
        <dbReference type="ARBA" id="ARBA00023014"/>
    </source>
</evidence>
<dbReference type="GO" id="GO:0004458">
    <property type="term" value="F:D-lactate dehydrogenase (cytochrome) activity"/>
    <property type="evidence" value="ECO:0007669"/>
    <property type="project" value="TreeGrafter"/>
</dbReference>
<keyword evidence="6" id="KW-0560">Oxidoreductase</keyword>
<dbReference type="Pfam" id="PF01565">
    <property type="entry name" value="FAD_binding_4"/>
    <property type="match status" value="1"/>
</dbReference>
<dbReference type="InterPro" id="IPR036318">
    <property type="entry name" value="FAD-bd_PCMH-like_sf"/>
</dbReference>
<dbReference type="Gene3D" id="3.30.465.10">
    <property type="match status" value="1"/>
</dbReference>
<keyword evidence="7" id="KW-0408">Iron</keyword>
<keyword evidence="15" id="KW-1185">Reference proteome</keyword>
<comment type="cofactor">
    <cofactor evidence="1">
        <name>FAD</name>
        <dbReference type="ChEBI" id="CHEBI:57692"/>
    </cofactor>
</comment>
<feature type="domain" description="FAD-binding PCMH-type" evidence="13">
    <location>
        <begin position="49"/>
        <end position="281"/>
    </location>
</feature>
<evidence type="ECO:0000313" key="14">
    <source>
        <dbReference type="EMBL" id="TVU73861.1"/>
    </source>
</evidence>
<comment type="similarity">
    <text evidence="11">In the N-terminal section; belongs to the FAD-binding oxidoreductase/transferase type 4 family.</text>
</comment>
<dbReference type="InterPro" id="IPR016166">
    <property type="entry name" value="FAD-bd_PCMH"/>
</dbReference>
<evidence type="ECO:0000256" key="5">
    <source>
        <dbReference type="ARBA" id="ARBA00022827"/>
    </source>
</evidence>
<protein>
    <recommendedName>
        <fullName evidence="12">D-2-hydroxyglutarate dehydrogenase</fullName>
        <ecNumber evidence="9">1.1.99.39</ecNumber>
    </recommendedName>
</protein>
<gene>
    <name evidence="14" type="ORF">FQP86_01985</name>
</gene>
<dbReference type="EMBL" id="VNFH01000001">
    <property type="protein sequence ID" value="TVU73861.1"/>
    <property type="molecule type" value="Genomic_DNA"/>
</dbReference>
<dbReference type="GO" id="GO:0071949">
    <property type="term" value="F:FAD binding"/>
    <property type="evidence" value="ECO:0007669"/>
    <property type="project" value="InterPro"/>
</dbReference>
<dbReference type="RefSeq" id="WP_144726417.1">
    <property type="nucleotide sequence ID" value="NZ_CAWOWR010000001.1"/>
</dbReference>
<dbReference type="Pfam" id="PF02913">
    <property type="entry name" value="FAD-oxidase_C"/>
    <property type="match status" value="1"/>
</dbReference>
<dbReference type="PROSITE" id="PS00198">
    <property type="entry name" value="4FE4S_FER_1"/>
    <property type="match status" value="1"/>
</dbReference>
<comment type="catalytic activity">
    <reaction evidence="10">
        <text>(R)-2-hydroxyglutarate + A = 2-oxoglutarate + AH2</text>
        <dbReference type="Rhea" id="RHEA:38295"/>
        <dbReference type="ChEBI" id="CHEBI:13193"/>
        <dbReference type="ChEBI" id="CHEBI:15801"/>
        <dbReference type="ChEBI" id="CHEBI:16810"/>
        <dbReference type="ChEBI" id="CHEBI:17499"/>
        <dbReference type="EC" id="1.1.99.39"/>
    </reaction>
    <physiologicalReaction direction="left-to-right" evidence="10">
        <dbReference type="Rhea" id="RHEA:38296"/>
    </physiologicalReaction>
</comment>
<dbReference type="Proteomes" id="UP000319941">
    <property type="component" value="Unassembled WGS sequence"/>
</dbReference>